<dbReference type="CDD" id="cd00038">
    <property type="entry name" value="CAP_ED"/>
    <property type="match status" value="1"/>
</dbReference>
<sequence>MLTPRYFFSDDFRQFEAFFLSHPHTERTFRKGDFLWEPGRPCERLHYILSGAAVHYADHESGRRKIISFHGAGTVFPGYHRSDFKIELSLATEALSETRTLEFTVPQFQEMFESSNALSEQVVNWYSTYVNLLLFEAVHQEYNSSLVKICNLLYLLASPPSCTLDLTQEELAGLLGLSRVQLTRGLGELRSRGIISTARHRIRVLDLSLLAELCSSETL</sequence>
<dbReference type="InterPro" id="IPR018490">
    <property type="entry name" value="cNMP-bd_dom_sf"/>
</dbReference>
<dbReference type="Gene3D" id="2.60.120.10">
    <property type="entry name" value="Jelly Rolls"/>
    <property type="match status" value="1"/>
</dbReference>
<evidence type="ECO:0000256" key="3">
    <source>
        <dbReference type="ARBA" id="ARBA00023163"/>
    </source>
</evidence>
<dbReference type="InterPro" id="IPR012318">
    <property type="entry name" value="HTH_CRP"/>
</dbReference>
<keyword evidence="2" id="KW-0238">DNA-binding</keyword>
<dbReference type="SMART" id="SM00419">
    <property type="entry name" value="HTH_CRP"/>
    <property type="match status" value="1"/>
</dbReference>
<dbReference type="Pfam" id="PF13545">
    <property type="entry name" value="HTH_Crp_2"/>
    <property type="match status" value="1"/>
</dbReference>
<feature type="domain" description="HTH crp-type" evidence="4">
    <location>
        <begin position="143"/>
        <end position="208"/>
    </location>
</feature>
<organism evidence="5 6">
    <name type="scientific">Candidatus Eisenbergiella merdavium</name>
    <dbReference type="NCBI Taxonomy" id="2838551"/>
    <lineage>
        <taxon>Bacteria</taxon>
        <taxon>Bacillati</taxon>
        <taxon>Bacillota</taxon>
        <taxon>Clostridia</taxon>
        <taxon>Lachnospirales</taxon>
        <taxon>Lachnospiraceae</taxon>
        <taxon>Eisenbergiella</taxon>
    </lineage>
</organism>
<evidence type="ECO:0000313" key="5">
    <source>
        <dbReference type="EMBL" id="HJC25842.1"/>
    </source>
</evidence>
<reference evidence="5" key="2">
    <citation type="submission" date="2021-04" db="EMBL/GenBank/DDBJ databases">
        <authorList>
            <person name="Gilroy R."/>
        </authorList>
    </citation>
    <scope>NUCLEOTIDE SEQUENCE</scope>
    <source>
        <strain evidence="5">USAMLcec2-132</strain>
    </source>
</reference>
<dbReference type="GO" id="GO:0003677">
    <property type="term" value="F:DNA binding"/>
    <property type="evidence" value="ECO:0007669"/>
    <property type="project" value="UniProtKB-KW"/>
</dbReference>
<dbReference type="Pfam" id="PF00027">
    <property type="entry name" value="cNMP_binding"/>
    <property type="match status" value="1"/>
</dbReference>
<dbReference type="InterPro" id="IPR036388">
    <property type="entry name" value="WH-like_DNA-bd_sf"/>
</dbReference>
<dbReference type="AlphaFoldDB" id="A0A9D2NK11"/>
<evidence type="ECO:0000259" key="4">
    <source>
        <dbReference type="PROSITE" id="PS51063"/>
    </source>
</evidence>
<name>A0A9D2NK11_9FIRM</name>
<evidence type="ECO:0000256" key="2">
    <source>
        <dbReference type="ARBA" id="ARBA00023125"/>
    </source>
</evidence>
<evidence type="ECO:0000313" key="6">
    <source>
        <dbReference type="Proteomes" id="UP000823891"/>
    </source>
</evidence>
<comment type="caution">
    <text evidence="5">The sequence shown here is derived from an EMBL/GenBank/DDBJ whole genome shotgun (WGS) entry which is preliminary data.</text>
</comment>
<reference evidence="5" key="1">
    <citation type="journal article" date="2021" name="PeerJ">
        <title>Extensive microbial diversity within the chicken gut microbiome revealed by metagenomics and culture.</title>
        <authorList>
            <person name="Gilroy R."/>
            <person name="Ravi A."/>
            <person name="Getino M."/>
            <person name="Pursley I."/>
            <person name="Horton D.L."/>
            <person name="Alikhan N.F."/>
            <person name="Baker D."/>
            <person name="Gharbi K."/>
            <person name="Hall N."/>
            <person name="Watson M."/>
            <person name="Adriaenssens E.M."/>
            <person name="Foster-Nyarko E."/>
            <person name="Jarju S."/>
            <person name="Secka A."/>
            <person name="Antonio M."/>
            <person name="Oren A."/>
            <person name="Chaudhuri R.R."/>
            <person name="La Ragione R."/>
            <person name="Hildebrand F."/>
            <person name="Pallen M.J."/>
        </authorList>
    </citation>
    <scope>NUCLEOTIDE SEQUENCE</scope>
    <source>
        <strain evidence="5">USAMLcec2-132</strain>
    </source>
</reference>
<accession>A0A9D2NK11</accession>
<evidence type="ECO:0000256" key="1">
    <source>
        <dbReference type="ARBA" id="ARBA00023015"/>
    </source>
</evidence>
<proteinExistence type="predicted"/>
<dbReference type="EMBL" id="DWWS01000073">
    <property type="protein sequence ID" value="HJC25842.1"/>
    <property type="molecule type" value="Genomic_DNA"/>
</dbReference>
<dbReference type="InterPro" id="IPR014710">
    <property type="entry name" value="RmlC-like_jellyroll"/>
</dbReference>
<dbReference type="GO" id="GO:0006355">
    <property type="term" value="P:regulation of DNA-templated transcription"/>
    <property type="evidence" value="ECO:0007669"/>
    <property type="project" value="InterPro"/>
</dbReference>
<dbReference type="Gene3D" id="1.10.10.10">
    <property type="entry name" value="Winged helix-like DNA-binding domain superfamily/Winged helix DNA-binding domain"/>
    <property type="match status" value="1"/>
</dbReference>
<keyword evidence="3" id="KW-0804">Transcription</keyword>
<dbReference type="InterPro" id="IPR036390">
    <property type="entry name" value="WH_DNA-bd_sf"/>
</dbReference>
<dbReference type="InterPro" id="IPR000595">
    <property type="entry name" value="cNMP-bd_dom"/>
</dbReference>
<gene>
    <name evidence="5" type="ORF">H9761_19465</name>
</gene>
<dbReference type="SUPFAM" id="SSF46785">
    <property type="entry name" value="Winged helix' DNA-binding domain"/>
    <property type="match status" value="1"/>
</dbReference>
<dbReference type="Proteomes" id="UP000823891">
    <property type="component" value="Unassembled WGS sequence"/>
</dbReference>
<dbReference type="SUPFAM" id="SSF51206">
    <property type="entry name" value="cAMP-binding domain-like"/>
    <property type="match status" value="1"/>
</dbReference>
<keyword evidence="1" id="KW-0805">Transcription regulation</keyword>
<protein>
    <submittedName>
        <fullName evidence="5">Crp/Fnr family transcriptional regulator</fullName>
    </submittedName>
</protein>
<dbReference type="PROSITE" id="PS51063">
    <property type="entry name" value="HTH_CRP_2"/>
    <property type="match status" value="1"/>
</dbReference>